<dbReference type="EMBL" id="CP026092">
    <property type="protein sequence ID" value="AYB56273.1"/>
    <property type="molecule type" value="Genomic_DNA"/>
</dbReference>
<dbReference type="PROSITE" id="PS51228">
    <property type="entry name" value="ACB_2"/>
    <property type="match status" value="1"/>
</dbReference>
<dbReference type="SUPFAM" id="SSF47027">
    <property type="entry name" value="Acyl-CoA binding protein"/>
    <property type="match status" value="1"/>
</dbReference>
<sequence>MSDLQARFDQAQLDVKGLPERPSNMTLLRLYALFKQGSDGDAHGDKPGFTDIVGRYKYEAWESLKGTSQDEARQKYIELVEELKSGATTWERRPPRTCTGPRARFFIAPRRPACDTAQPRRPVAANSRMRRTVSMSASR</sequence>
<protein>
    <recommendedName>
        <fullName evidence="3">ACB domain-containing protein</fullName>
    </recommendedName>
</protein>
<keyword evidence="1" id="KW-0446">Lipid-binding</keyword>
<dbReference type="InterPro" id="IPR035984">
    <property type="entry name" value="Acyl-CoA-binding_sf"/>
</dbReference>
<dbReference type="GO" id="GO:0006631">
    <property type="term" value="P:fatty acid metabolic process"/>
    <property type="evidence" value="ECO:0007669"/>
    <property type="project" value="TreeGrafter"/>
</dbReference>
<evidence type="ECO:0000259" key="3">
    <source>
        <dbReference type="PROSITE" id="PS51228"/>
    </source>
</evidence>
<feature type="region of interest" description="Disordered" evidence="2">
    <location>
        <begin position="111"/>
        <end position="139"/>
    </location>
</feature>
<name>A0A809E0N8_RALSL</name>
<dbReference type="InterPro" id="IPR014352">
    <property type="entry name" value="FERM/acyl-CoA-bd_prot_sf"/>
</dbReference>
<accession>A0A809E0N8</accession>
<dbReference type="InterPro" id="IPR000582">
    <property type="entry name" value="Acyl-CoA-binding_protein"/>
</dbReference>
<dbReference type="GO" id="GO:0000062">
    <property type="term" value="F:fatty-acyl-CoA binding"/>
    <property type="evidence" value="ECO:0007669"/>
    <property type="project" value="InterPro"/>
</dbReference>
<evidence type="ECO:0000313" key="4">
    <source>
        <dbReference type="EMBL" id="AYB56273.1"/>
    </source>
</evidence>
<gene>
    <name evidence="4" type="ORF">C2L97_09655</name>
</gene>
<reference evidence="4" key="1">
    <citation type="submission" date="2018-01" db="EMBL/GenBank/DDBJ databases">
        <title>Complete Genome Sequence of three strains from Ralstonia solanacearum ecotype Moko sequevar IIA-53 from Brazil.</title>
        <authorList>
            <person name="Silva J.R."/>
            <person name="Albuquerque G.M.R."/>
            <person name="Pais A.K.L."/>
            <person name="Silva A.M.F."/>
            <person name="Boiteux M.E.N.F."/>
            <person name="Souza E.B."/>
            <person name="Mariano R.L.R."/>
        </authorList>
    </citation>
    <scope>NUCLEOTIDE SEQUENCE [LARGE SCALE GENOMIC DNA]</scope>
    <source>
        <strain evidence="4">SFC</strain>
    </source>
</reference>
<evidence type="ECO:0000256" key="1">
    <source>
        <dbReference type="ARBA" id="ARBA00023121"/>
    </source>
</evidence>
<proteinExistence type="predicted"/>
<dbReference type="PANTHER" id="PTHR23310:SF62">
    <property type="entry name" value="ACYL-COA BINDING PROTEIN 1, ISOFORM A"/>
    <property type="match status" value="1"/>
</dbReference>
<organism evidence="4">
    <name type="scientific">Ralstonia solanacearum</name>
    <name type="common">Pseudomonas solanacearum</name>
    <dbReference type="NCBI Taxonomy" id="305"/>
    <lineage>
        <taxon>Bacteria</taxon>
        <taxon>Pseudomonadati</taxon>
        <taxon>Pseudomonadota</taxon>
        <taxon>Betaproteobacteria</taxon>
        <taxon>Burkholderiales</taxon>
        <taxon>Burkholderiaceae</taxon>
        <taxon>Ralstonia</taxon>
        <taxon>Ralstonia solanacearum species complex</taxon>
    </lineage>
</organism>
<dbReference type="AlphaFoldDB" id="A0A809E0N8"/>
<dbReference type="PANTHER" id="PTHR23310">
    <property type="entry name" value="ACYL-COA-BINDING PROTEIN, ACBP"/>
    <property type="match status" value="1"/>
</dbReference>
<evidence type="ECO:0000256" key="2">
    <source>
        <dbReference type="SAM" id="MobiDB-lite"/>
    </source>
</evidence>
<dbReference type="Gene3D" id="1.20.80.10">
    <property type="match status" value="1"/>
</dbReference>
<feature type="domain" description="ACB" evidence="3">
    <location>
        <begin position="4"/>
        <end position="89"/>
    </location>
</feature>
<dbReference type="PRINTS" id="PR00689">
    <property type="entry name" value="ACOABINDINGP"/>
</dbReference>
<dbReference type="Pfam" id="PF00887">
    <property type="entry name" value="ACBP"/>
    <property type="match status" value="1"/>
</dbReference>